<evidence type="ECO:0000256" key="1">
    <source>
        <dbReference type="ARBA" id="ARBA00000142"/>
    </source>
</evidence>
<comment type="catalytic activity">
    <reaction evidence="1 9">
        <text>guanosine(46) in tRNA + S-adenosyl-L-methionine = N(7)-methylguanosine(46) in tRNA + S-adenosyl-L-homocysteine</text>
        <dbReference type="Rhea" id="RHEA:42708"/>
        <dbReference type="Rhea" id="RHEA-COMP:10188"/>
        <dbReference type="Rhea" id="RHEA-COMP:10189"/>
        <dbReference type="ChEBI" id="CHEBI:57856"/>
        <dbReference type="ChEBI" id="CHEBI:59789"/>
        <dbReference type="ChEBI" id="CHEBI:74269"/>
        <dbReference type="ChEBI" id="CHEBI:74480"/>
        <dbReference type="EC" id="2.1.1.33"/>
    </reaction>
</comment>
<dbReference type="NCBIfam" id="NF001080">
    <property type="entry name" value="PRK00121.2-2"/>
    <property type="match status" value="1"/>
</dbReference>
<dbReference type="InterPro" id="IPR029063">
    <property type="entry name" value="SAM-dependent_MTases_sf"/>
</dbReference>
<evidence type="ECO:0000256" key="9">
    <source>
        <dbReference type="HAMAP-Rule" id="MF_01057"/>
    </source>
</evidence>
<comment type="function">
    <text evidence="2 9">Catalyzes the formation of N(7)-methylguanine at position 46 (m7G46) in tRNA.</text>
</comment>
<organism evidence="10 11">
    <name type="scientific">Bombilactobacillus mellifer</name>
    <dbReference type="NCBI Taxonomy" id="1218492"/>
    <lineage>
        <taxon>Bacteria</taxon>
        <taxon>Bacillati</taxon>
        <taxon>Bacillota</taxon>
        <taxon>Bacilli</taxon>
        <taxon>Lactobacillales</taxon>
        <taxon>Lactobacillaceae</taxon>
        <taxon>Bombilactobacillus</taxon>
    </lineage>
</organism>
<dbReference type="EMBL" id="JXJQ01000006">
    <property type="protein sequence ID" value="KJY62346.1"/>
    <property type="molecule type" value="Genomic_DNA"/>
</dbReference>
<dbReference type="Proteomes" id="UP000033558">
    <property type="component" value="Unassembled WGS sequence"/>
</dbReference>
<feature type="binding site" evidence="9">
    <location>
        <begin position="192"/>
        <end position="195"/>
    </location>
    <ligand>
        <name>substrate</name>
    </ligand>
</feature>
<sequence length="229" mass="26348">MRLRNKPWAPALIQQHPEFILVDPPQMAGQWQKRFAKSQPLELELGSGKGQFIMEKARQNPQINFIAMEVQTAAIAMILKKQVVEQLPNLQLLQANGRDLLNYFAAQEISKLYLNFSDPWPKKKHTKRRLVAPNFLQMYQQILASQGQIEFKTDNQGLFEYALLSLNNFSAQFNRISLNLHASAYAASNIPTEYEDKFTQKGQPIFYLQAQLRPQKKDCPLNNTAEQSL</sequence>
<dbReference type="NCBIfam" id="TIGR00091">
    <property type="entry name" value="tRNA (guanosine(46)-N7)-methyltransferase TrmB"/>
    <property type="match status" value="1"/>
</dbReference>
<accession>A0A0F4LXQ3</accession>
<comment type="pathway">
    <text evidence="7 9">tRNA modification; N(7)-methylguanine-tRNA biosynthesis.</text>
</comment>
<dbReference type="InterPro" id="IPR055361">
    <property type="entry name" value="tRNA_methyltr_TrmB_bact"/>
</dbReference>
<keyword evidence="4 9" id="KW-0808">Transferase</keyword>
<dbReference type="STRING" id="1218492.JG30_05500"/>
<dbReference type="GO" id="GO:0008176">
    <property type="term" value="F:tRNA (guanine(46)-N7)-methyltransferase activity"/>
    <property type="evidence" value="ECO:0007669"/>
    <property type="project" value="UniProtKB-UniRule"/>
</dbReference>
<dbReference type="PATRIC" id="fig|1218492.5.peg.676"/>
<comment type="caution">
    <text evidence="10">The sequence shown here is derived from an EMBL/GenBank/DDBJ whole genome shotgun (WGS) entry which is preliminary data.</text>
</comment>
<keyword evidence="11" id="KW-1185">Reference proteome</keyword>
<keyword evidence="6 9" id="KW-0819">tRNA processing</keyword>
<comment type="similarity">
    <text evidence="8 9">Belongs to the class I-like SAM-binding methyltransferase superfamily. TrmB family.</text>
</comment>
<dbReference type="HOGENOM" id="CLU_050910_2_1_9"/>
<dbReference type="SUPFAM" id="SSF53335">
    <property type="entry name" value="S-adenosyl-L-methionine-dependent methyltransferases"/>
    <property type="match status" value="1"/>
</dbReference>
<dbReference type="FunFam" id="3.40.50.150:FF:000035">
    <property type="entry name" value="tRNA (guanine-N(7)-)-methyltransferase"/>
    <property type="match status" value="1"/>
</dbReference>
<proteinExistence type="inferred from homology"/>
<protein>
    <recommendedName>
        <fullName evidence="9">tRNA (guanine-N(7)-)-methyltransferase</fullName>
        <ecNumber evidence="9">2.1.1.33</ecNumber>
    </recommendedName>
    <alternativeName>
        <fullName evidence="9">tRNA (guanine(46)-N(7))-methyltransferase</fullName>
    </alternativeName>
    <alternativeName>
        <fullName evidence="9">tRNA(m7G46)-methyltransferase</fullName>
    </alternativeName>
</protein>
<evidence type="ECO:0000313" key="10">
    <source>
        <dbReference type="EMBL" id="KJY62346.1"/>
    </source>
</evidence>
<evidence type="ECO:0000256" key="4">
    <source>
        <dbReference type="ARBA" id="ARBA00022679"/>
    </source>
</evidence>
<dbReference type="PANTHER" id="PTHR23417">
    <property type="entry name" value="3-DEOXY-D-MANNO-OCTULOSONIC-ACID TRANSFERASE/TRNA GUANINE-N 7 - -METHYLTRANSFERASE"/>
    <property type="match status" value="1"/>
</dbReference>
<dbReference type="RefSeq" id="WP_046315994.1">
    <property type="nucleotide sequence ID" value="NZ_JBHSZT010000001.1"/>
</dbReference>
<reference evidence="10 11" key="1">
    <citation type="submission" date="2015-01" db="EMBL/GenBank/DDBJ databases">
        <title>Comparative genomics of the lactic acid bacteria isolated from the honey bee gut.</title>
        <authorList>
            <person name="Ellegaard K.M."/>
            <person name="Tamarit D."/>
            <person name="Javelind E."/>
            <person name="Olofsson T."/>
            <person name="Andersson S.G."/>
            <person name="Vasquez A."/>
        </authorList>
    </citation>
    <scope>NUCLEOTIDE SEQUENCE [LARGE SCALE GENOMIC DNA]</scope>
    <source>
        <strain evidence="10 11">Bin4</strain>
    </source>
</reference>
<feature type="binding site" evidence="9">
    <location>
        <position position="122"/>
    </location>
    <ligand>
        <name>substrate</name>
    </ligand>
</feature>
<dbReference type="AlphaFoldDB" id="A0A0F4LXQ3"/>
<feature type="binding site" evidence="9">
    <location>
        <position position="96"/>
    </location>
    <ligand>
        <name>S-adenosyl-L-methionine</name>
        <dbReference type="ChEBI" id="CHEBI:59789"/>
    </ligand>
</feature>
<dbReference type="EC" id="2.1.1.33" evidence="9"/>
<dbReference type="PROSITE" id="PS51625">
    <property type="entry name" value="SAM_MT_TRMB"/>
    <property type="match status" value="1"/>
</dbReference>
<feature type="binding site" evidence="9">
    <location>
        <position position="69"/>
    </location>
    <ligand>
        <name>S-adenosyl-L-methionine</name>
        <dbReference type="ChEBI" id="CHEBI:59789"/>
    </ligand>
</feature>
<evidence type="ECO:0000256" key="8">
    <source>
        <dbReference type="ARBA" id="ARBA00060767"/>
    </source>
</evidence>
<dbReference type="OrthoDB" id="9802090at2"/>
<dbReference type="Pfam" id="PF02390">
    <property type="entry name" value="Methyltransf_4"/>
    <property type="match status" value="1"/>
</dbReference>
<feature type="binding site" evidence="9">
    <location>
        <position position="118"/>
    </location>
    <ligand>
        <name>S-adenosyl-L-methionine</name>
        <dbReference type="ChEBI" id="CHEBI:59789"/>
    </ligand>
</feature>
<name>A0A0F4LXQ3_9LACO</name>
<evidence type="ECO:0000256" key="2">
    <source>
        <dbReference type="ARBA" id="ARBA00003015"/>
    </source>
</evidence>
<dbReference type="GO" id="GO:0043527">
    <property type="term" value="C:tRNA methyltransferase complex"/>
    <property type="evidence" value="ECO:0007669"/>
    <property type="project" value="TreeGrafter"/>
</dbReference>
<keyword evidence="3 9" id="KW-0489">Methyltransferase</keyword>
<feature type="binding site" evidence="9">
    <location>
        <position position="44"/>
    </location>
    <ligand>
        <name>S-adenosyl-L-methionine</name>
        <dbReference type="ChEBI" id="CHEBI:59789"/>
    </ligand>
</feature>
<evidence type="ECO:0000313" key="11">
    <source>
        <dbReference type="Proteomes" id="UP000033558"/>
    </source>
</evidence>
<evidence type="ECO:0000256" key="3">
    <source>
        <dbReference type="ARBA" id="ARBA00022603"/>
    </source>
</evidence>
<gene>
    <name evidence="9 10" type="primary">trmB</name>
    <name evidence="10" type="ORF">JG30_05500</name>
</gene>
<evidence type="ECO:0000256" key="7">
    <source>
        <dbReference type="ARBA" id="ARBA00060552"/>
    </source>
</evidence>
<dbReference type="Gene3D" id="3.40.50.150">
    <property type="entry name" value="Vaccinia Virus protein VP39"/>
    <property type="match status" value="1"/>
</dbReference>
<feature type="binding site" evidence="9">
    <location>
        <position position="154"/>
    </location>
    <ligand>
        <name>substrate</name>
    </ligand>
</feature>
<evidence type="ECO:0000256" key="6">
    <source>
        <dbReference type="ARBA" id="ARBA00022694"/>
    </source>
</evidence>
<dbReference type="HAMAP" id="MF_01057">
    <property type="entry name" value="tRNA_methyltr_TrmB"/>
    <property type="match status" value="1"/>
</dbReference>
<comment type="caution">
    <text evidence="9">Lacks conserved residue(s) required for the propagation of feature annotation.</text>
</comment>
<dbReference type="UniPathway" id="UPA00989"/>
<evidence type="ECO:0000256" key="5">
    <source>
        <dbReference type="ARBA" id="ARBA00022691"/>
    </source>
</evidence>
<keyword evidence="5 9" id="KW-0949">S-adenosyl-L-methionine</keyword>
<dbReference type="InterPro" id="IPR003358">
    <property type="entry name" value="tRNA_(Gua-N-7)_MeTrfase_Trmb"/>
</dbReference>
<dbReference type="PANTHER" id="PTHR23417:SF14">
    <property type="entry name" value="PENTACOTRIPEPTIDE-REPEAT REGION OF PRORP DOMAIN-CONTAINING PROTEIN"/>
    <property type="match status" value="1"/>
</dbReference>